<evidence type="ECO:0000256" key="3">
    <source>
        <dbReference type="ARBA" id="ARBA00023163"/>
    </source>
</evidence>
<dbReference type="Pfam" id="PF00196">
    <property type="entry name" value="GerE"/>
    <property type="match status" value="1"/>
</dbReference>
<dbReference type="RefSeq" id="WP_193781576.1">
    <property type="nucleotide sequence ID" value="NZ_JADDOJ010000074.1"/>
</dbReference>
<evidence type="ECO:0000256" key="2">
    <source>
        <dbReference type="ARBA" id="ARBA00023125"/>
    </source>
</evidence>
<keyword evidence="3" id="KW-0804">Transcription</keyword>
<name>A0ABR9SIB3_9BURK</name>
<dbReference type="InterPro" id="IPR000792">
    <property type="entry name" value="Tscrpt_reg_LuxR_C"/>
</dbReference>
<proteinExistence type="predicted"/>
<reference evidence="5 6" key="1">
    <citation type="submission" date="2020-10" db="EMBL/GenBank/DDBJ databases">
        <title>Draft genome of Ramlibacter aquaticus LMG 30558.</title>
        <authorList>
            <person name="Props R."/>
        </authorList>
    </citation>
    <scope>NUCLEOTIDE SEQUENCE [LARGE SCALE GENOMIC DNA]</scope>
    <source>
        <strain evidence="5 6">LMG 30558</strain>
    </source>
</reference>
<accession>A0ABR9SIB3</accession>
<keyword evidence="2" id="KW-0238">DNA-binding</keyword>
<evidence type="ECO:0000313" key="6">
    <source>
        <dbReference type="Proteomes" id="UP000715965"/>
    </source>
</evidence>
<evidence type="ECO:0000256" key="1">
    <source>
        <dbReference type="ARBA" id="ARBA00023015"/>
    </source>
</evidence>
<dbReference type="SUPFAM" id="SSF46894">
    <property type="entry name" value="C-terminal effector domain of the bipartite response regulators"/>
    <property type="match status" value="1"/>
</dbReference>
<dbReference type="PROSITE" id="PS50043">
    <property type="entry name" value="HTH_LUXR_2"/>
    <property type="match status" value="1"/>
</dbReference>
<keyword evidence="6" id="KW-1185">Reference proteome</keyword>
<dbReference type="SMART" id="SM00421">
    <property type="entry name" value="HTH_LUXR"/>
    <property type="match status" value="1"/>
</dbReference>
<keyword evidence="1" id="KW-0805">Transcription regulation</keyword>
<dbReference type="CDD" id="cd06170">
    <property type="entry name" value="LuxR_C_like"/>
    <property type="match status" value="1"/>
</dbReference>
<dbReference type="Gene3D" id="3.30.450.80">
    <property type="entry name" value="Transcription factor LuxR-like, autoinducer-binding domain"/>
    <property type="match status" value="1"/>
</dbReference>
<evidence type="ECO:0000313" key="5">
    <source>
        <dbReference type="EMBL" id="MBE7942020.1"/>
    </source>
</evidence>
<comment type="caution">
    <text evidence="5">The sequence shown here is derived from an EMBL/GenBank/DDBJ whole genome shotgun (WGS) entry which is preliminary data.</text>
</comment>
<feature type="domain" description="HTH luxR-type" evidence="4">
    <location>
        <begin position="172"/>
        <end position="237"/>
    </location>
</feature>
<dbReference type="InterPro" id="IPR016032">
    <property type="entry name" value="Sig_transdc_resp-reg_C-effctor"/>
</dbReference>
<dbReference type="PANTHER" id="PTHR44688">
    <property type="entry name" value="DNA-BINDING TRANSCRIPTIONAL ACTIVATOR DEVR_DOSR"/>
    <property type="match status" value="1"/>
</dbReference>
<dbReference type="Proteomes" id="UP000715965">
    <property type="component" value="Unassembled WGS sequence"/>
</dbReference>
<protein>
    <submittedName>
        <fullName evidence="5">Autoinducer binding domain-containing protein</fullName>
    </submittedName>
</protein>
<evidence type="ECO:0000259" key="4">
    <source>
        <dbReference type="PROSITE" id="PS50043"/>
    </source>
</evidence>
<organism evidence="5 6">
    <name type="scientific">Ramlibacter aquaticus</name>
    <dbReference type="NCBI Taxonomy" id="2780094"/>
    <lineage>
        <taxon>Bacteria</taxon>
        <taxon>Pseudomonadati</taxon>
        <taxon>Pseudomonadota</taxon>
        <taxon>Betaproteobacteria</taxon>
        <taxon>Burkholderiales</taxon>
        <taxon>Comamonadaceae</taxon>
        <taxon>Ramlibacter</taxon>
    </lineage>
</organism>
<dbReference type="InterPro" id="IPR036388">
    <property type="entry name" value="WH-like_DNA-bd_sf"/>
</dbReference>
<dbReference type="InterPro" id="IPR036693">
    <property type="entry name" value="TF_LuxR_autoind-bd_dom_sf"/>
</dbReference>
<dbReference type="EMBL" id="JADDOJ010000074">
    <property type="protein sequence ID" value="MBE7942020.1"/>
    <property type="molecule type" value="Genomic_DNA"/>
</dbReference>
<sequence length="240" mass="26015">MRPVSTLISPDIENREQFAAALEAAAANLGFERFSATLRIAGSEGKTLAMTAVDNLPEQLLHEMGTLGPGRTKRDPCTQHFERSRVPLLTNLDLYAEAGAADIWDLMAPYGYRVGVNAAVNLFPRVQFTVSFDTSCALSNGLARTYLGFVQQLANEASEVAQRIFLPKLRNEALGGTDLTAKETEVLRWVMEGKSSTQVGEILGVSENTVNFHLKNAADKLGTSNRVAAVAKALRLGFLT</sequence>
<dbReference type="PROSITE" id="PS00622">
    <property type="entry name" value="HTH_LUXR_1"/>
    <property type="match status" value="1"/>
</dbReference>
<dbReference type="PANTHER" id="PTHR44688:SF16">
    <property type="entry name" value="DNA-BINDING TRANSCRIPTIONAL ACTIVATOR DEVR_DOSR"/>
    <property type="match status" value="1"/>
</dbReference>
<gene>
    <name evidence="5" type="ORF">IM725_15690</name>
</gene>
<dbReference type="PRINTS" id="PR00038">
    <property type="entry name" value="HTHLUXR"/>
</dbReference>
<dbReference type="Gene3D" id="1.10.10.10">
    <property type="entry name" value="Winged helix-like DNA-binding domain superfamily/Winged helix DNA-binding domain"/>
    <property type="match status" value="1"/>
</dbReference>